<gene>
    <name evidence="4" type="ORF">Vretimale_14479</name>
</gene>
<dbReference type="SMART" id="SM00490">
    <property type="entry name" value="HELICc"/>
    <property type="match status" value="1"/>
</dbReference>
<protein>
    <recommendedName>
        <fullName evidence="3">Helicase C-terminal domain-containing protein</fullName>
    </recommendedName>
</protein>
<dbReference type="PANTHER" id="PTHR45766">
    <property type="entry name" value="DNA ANNEALING HELICASE AND ENDONUCLEASE ZRANB3 FAMILY MEMBER"/>
    <property type="match status" value="1"/>
</dbReference>
<accession>A0A8J4GNG1</accession>
<reference evidence="4" key="1">
    <citation type="journal article" date="2021" name="Proc. Natl. Acad. Sci. U.S.A.">
        <title>Three genomes in the algal genus Volvox reveal the fate of a haploid sex-determining region after a transition to homothallism.</title>
        <authorList>
            <person name="Yamamoto K."/>
            <person name="Hamaji T."/>
            <person name="Kawai-Toyooka H."/>
            <person name="Matsuzaki R."/>
            <person name="Takahashi F."/>
            <person name="Nishimura Y."/>
            <person name="Kawachi M."/>
            <person name="Noguchi H."/>
            <person name="Minakuchi Y."/>
            <person name="Umen J.G."/>
            <person name="Toyoda A."/>
            <person name="Nozaki H."/>
        </authorList>
    </citation>
    <scope>NUCLEOTIDE SEQUENCE</scope>
    <source>
        <strain evidence="4">NIES-3785</strain>
    </source>
</reference>
<evidence type="ECO:0000256" key="2">
    <source>
        <dbReference type="SAM" id="MobiDB-lite"/>
    </source>
</evidence>
<evidence type="ECO:0000313" key="4">
    <source>
        <dbReference type="EMBL" id="GIM10872.1"/>
    </source>
</evidence>
<evidence type="ECO:0000259" key="3">
    <source>
        <dbReference type="PROSITE" id="PS51194"/>
    </source>
</evidence>
<feature type="compositionally biased region" description="Gly residues" evidence="2">
    <location>
        <begin position="31"/>
        <end position="42"/>
    </location>
</feature>
<dbReference type="InterPro" id="IPR027417">
    <property type="entry name" value="P-loop_NTPase"/>
</dbReference>
<dbReference type="GO" id="GO:0043596">
    <property type="term" value="C:nuclear replication fork"/>
    <property type="evidence" value="ECO:0007669"/>
    <property type="project" value="TreeGrafter"/>
</dbReference>
<proteinExistence type="predicted"/>
<evidence type="ECO:0000313" key="5">
    <source>
        <dbReference type="Proteomes" id="UP000722791"/>
    </source>
</evidence>
<dbReference type="Proteomes" id="UP000722791">
    <property type="component" value="Unassembled WGS sequence"/>
</dbReference>
<dbReference type="GO" id="GO:0031297">
    <property type="term" value="P:replication fork processing"/>
    <property type="evidence" value="ECO:0007669"/>
    <property type="project" value="TreeGrafter"/>
</dbReference>
<keyword evidence="1" id="KW-0378">Hydrolase</keyword>
<dbReference type="PANTHER" id="PTHR45766:SF5">
    <property type="entry name" value="SNF2 DOMAIN-CONTAINING PROTEIN _ HELICASE DOMAIN-CONTAINING PROTEIN _ HNH ENDONUCLEASE DOMAIN-CONTAINING PROTEIN"/>
    <property type="match status" value="1"/>
</dbReference>
<dbReference type="CDD" id="cd18793">
    <property type="entry name" value="SF2_C_SNF"/>
    <property type="match status" value="1"/>
</dbReference>
<sequence length="280" mass="28442">HITPADASAGATTSGVPPGTLSTAGSRSGANVGGAVDGGGGQSHHNQAPPKLLVFAHHKDVMDRLAEALQGFDGAEGSGGTGGDDDDGGGGDAAVWQGVNYVRIDGSHDSGERRTAVMRFRDDPTVRVALLSITAAAVGLDFSTASAVVFVELPTEVSLLQQAEDRAHRKGQEHACVNVYFLCAKGTCDDKRWQKLNDSLNNLTQVHDGSEAGNTCGGRAGGGVRGGGGAVTGLTVDTVVDLDELKHQLDQRVDEQYVSGDGAVAAAAAPHEVEPAAAAA</sequence>
<dbReference type="GO" id="GO:0006281">
    <property type="term" value="P:DNA repair"/>
    <property type="evidence" value="ECO:0007669"/>
    <property type="project" value="TreeGrafter"/>
</dbReference>
<organism evidence="4 5">
    <name type="scientific">Volvox reticuliferus</name>
    <dbReference type="NCBI Taxonomy" id="1737510"/>
    <lineage>
        <taxon>Eukaryota</taxon>
        <taxon>Viridiplantae</taxon>
        <taxon>Chlorophyta</taxon>
        <taxon>core chlorophytes</taxon>
        <taxon>Chlorophyceae</taxon>
        <taxon>CS clade</taxon>
        <taxon>Chlamydomonadales</taxon>
        <taxon>Volvocaceae</taxon>
        <taxon>Volvox</taxon>
    </lineage>
</organism>
<feature type="region of interest" description="Disordered" evidence="2">
    <location>
        <begin position="1"/>
        <end position="48"/>
    </location>
</feature>
<dbReference type="GO" id="GO:0016787">
    <property type="term" value="F:hydrolase activity"/>
    <property type="evidence" value="ECO:0007669"/>
    <property type="project" value="UniProtKB-KW"/>
</dbReference>
<name>A0A8J4GNG1_9CHLO</name>
<dbReference type="AlphaFoldDB" id="A0A8J4GNG1"/>
<dbReference type="EMBL" id="BNCQ01000036">
    <property type="protein sequence ID" value="GIM10872.1"/>
    <property type="molecule type" value="Genomic_DNA"/>
</dbReference>
<evidence type="ECO:0000256" key="1">
    <source>
        <dbReference type="ARBA" id="ARBA00022801"/>
    </source>
</evidence>
<dbReference type="Gene3D" id="3.40.50.300">
    <property type="entry name" value="P-loop containing nucleotide triphosphate hydrolases"/>
    <property type="match status" value="1"/>
</dbReference>
<feature type="compositionally biased region" description="Polar residues" evidence="2">
    <location>
        <begin position="10"/>
        <end position="28"/>
    </location>
</feature>
<dbReference type="PROSITE" id="PS51194">
    <property type="entry name" value="HELICASE_CTER"/>
    <property type="match status" value="1"/>
</dbReference>
<feature type="domain" description="Helicase C-terminal" evidence="3">
    <location>
        <begin position="40"/>
        <end position="215"/>
    </location>
</feature>
<dbReference type="Pfam" id="PF00271">
    <property type="entry name" value="Helicase_C"/>
    <property type="match status" value="1"/>
</dbReference>
<dbReference type="InterPro" id="IPR001650">
    <property type="entry name" value="Helicase_C-like"/>
</dbReference>
<feature type="non-terminal residue" evidence="4">
    <location>
        <position position="1"/>
    </location>
</feature>
<comment type="caution">
    <text evidence="4">The sequence shown here is derived from an EMBL/GenBank/DDBJ whole genome shotgun (WGS) entry which is preliminary data.</text>
</comment>
<dbReference type="SUPFAM" id="SSF52540">
    <property type="entry name" value="P-loop containing nucleoside triphosphate hydrolases"/>
    <property type="match status" value="1"/>
</dbReference>
<dbReference type="InterPro" id="IPR049730">
    <property type="entry name" value="SNF2/RAD54-like_C"/>
</dbReference>
<dbReference type="GO" id="GO:0004520">
    <property type="term" value="F:DNA endonuclease activity"/>
    <property type="evidence" value="ECO:0007669"/>
    <property type="project" value="TreeGrafter"/>
</dbReference>
<feature type="non-terminal residue" evidence="4">
    <location>
        <position position="280"/>
    </location>
</feature>
<feature type="region of interest" description="Disordered" evidence="2">
    <location>
        <begin position="72"/>
        <end position="92"/>
    </location>
</feature>